<dbReference type="RefSeq" id="WP_040276662.1">
    <property type="nucleotide sequence ID" value="NZ_JROO01000055.1"/>
</dbReference>
<feature type="transmembrane region" description="Helical" evidence="6">
    <location>
        <begin position="7"/>
        <end position="28"/>
    </location>
</feature>
<gene>
    <name evidence="7" type="ORF">LP52_23950</name>
</gene>
<dbReference type="GO" id="GO:0005886">
    <property type="term" value="C:plasma membrane"/>
    <property type="evidence" value="ECO:0007669"/>
    <property type="project" value="UniProtKB-SubCell"/>
</dbReference>
<proteinExistence type="inferred from homology"/>
<dbReference type="GO" id="GO:0003954">
    <property type="term" value="F:NADH dehydrogenase activity"/>
    <property type="evidence" value="ECO:0007669"/>
    <property type="project" value="TreeGrafter"/>
</dbReference>
<evidence type="ECO:0000256" key="6">
    <source>
        <dbReference type="SAM" id="Phobius"/>
    </source>
</evidence>
<feature type="transmembrane region" description="Helical" evidence="6">
    <location>
        <begin position="113"/>
        <end position="139"/>
    </location>
</feature>
<dbReference type="EMBL" id="JROO01000055">
    <property type="protein sequence ID" value="KIH96619.1"/>
    <property type="molecule type" value="Genomic_DNA"/>
</dbReference>
<sequence length="313" mass="32261">MIDADDAVHWWGLVLAPALLAAYAYAAAAGSAARTARASGAPAAAALAAPAREAAGLLLRRRRTVPGADTLLWRVGIASVPVAAVMAVLVVPVGGRAIADLSIGVVWFNAMEVLLWGGMWLAGWGANSVWGLVGGYRYLIQGLSHELPHMFALTTAAVGAGSLRVGDIAAAQQDVWFVLVMPAAFVVYLVSALAMSFWPPFDQPVGRDLSGGAAAEPSGPDRLVLLAGRHAMLAAAAAMAVPLFLGGGAGPLLPGWAWSLLKAAAVLALLVWAGGRVPAVRMDRFAEVGWVVLLPLVLLQALAVSVFVVAGWM</sequence>
<feature type="transmembrane region" description="Helical" evidence="6">
    <location>
        <begin position="256"/>
        <end position="275"/>
    </location>
</feature>
<dbReference type="InterPro" id="IPR001694">
    <property type="entry name" value="NADH_UbQ_OxRdtase_su1/FPO"/>
</dbReference>
<accession>A0A0C2FBX6</accession>
<evidence type="ECO:0000256" key="4">
    <source>
        <dbReference type="ARBA" id="ARBA00023136"/>
    </source>
</evidence>
<keyword evidence="4 6" id="KW-0472">Membrane</keyword>
<dbReference type="PANTHER" id="PTHR11432">
    <property type="entry name" value="NADH DEHYDROGENASE SUBUNIT 1"/>
    <property type="match status" value="1"/>
</dbReference>
<evidence type="ECO:0000313" key="8">
    <source>
        <dbReference type="Proteomes" id="UP000031675"/>
    </source>
</evidence>
<keyword evidence="2 5" id="KW-0812">Transmembrane</keyword>
<dbReference type="PANTHER" id="PTHR11432:SF20">
    <property type="entry name" value="NADH-UBIQUINONE OXIDOREDUCTASE CHAIN 1"/>
    <property type="match status" value="1"/>
</dbReference>
<comment type="caution">
    <text evidence="7">The sequence shown here is derived from an EMBL/GenBank/DDBJ whole genome shotgun (WGS) entry which is preliminary data.</text>
</comment>
<comment type="subcellular location">
    <subcellularLocation>
        <location evidence="5">Cell membrane</location>
        <topology evidence="5">Multi-pass membrane protein</topology>
    </subcellularLocation>
    <subcellularLocation>
        <location evidence="1">Membrane</location>
        <topology evidence="1">Multi-pass membrane protein</topology>
    </subcellularLocation>
</comment>
<dbReference type="GO" id="GO:0009060">
    <property type="term" value="P:aerobic respiration"/>
    <property type="evidence" value="ECO:0007669"/>
    <property type="project" value="TreeGrafter"/>
</dbReference>
<keyword evidence="5" id="KW-0520">NAD</keyword>
<feature type="transmembrane region" description="Helical" evidence="6">
    <location>
        <begin position="71"/>
        <end position="93"/>
    </location>
</feature>
<dbReference type="OrthoDB" id="5185879at2"/>
<dbReference type="Pfam" id="PF00146">
    <property type="entry name" value="NADHdh"/>
    <property type="match status" value="1"/>
</dbReference>
<evidence type="ECO:0000256" key="3">
    <source>
        <dbReference type="ARBA" id="ARBA00022989"/>
    </source>
</evidence>
<feature type="transmembrane region" description="Helical" evidence="6">
    <location>
        <begin position="176"/>
        <end position="198"/>
    </location>
</feature>
<dbReference type="STRING" id="183763.LP52_23950"/>
<comment type="similarity">
    <text evidence="5">Belongs to the complex I subunit 1 family.</text>
</comment>
<dbReference type="AlphaFoldDB" id="A0A0C2FBX6"/>
<evidence type="ECO:0000256" key="5">
    <source>
        <dbReference type="RuleBase" id="RU000471"/>
    </source>
</evidence>
<evidence type="ECO:0000313" key="7">
    <source>
        <dbReference type="EMBL" id="KIH96619.1"/>
    </source>
</evidence>
<evidence type="ECO:0000256" key="1">
    <source>
        <dbReference type="ARBA" id="ARBA00004141"/>
    </source>
</evidence>
<protein>
    <submittedName>
        <fullName evidence="7">NADH dehydrogenase</fullName>
    </submittedName>
</protein>
<evidence type="ECO:0000256" key="2">
    <source>
        <dbReference type="ARBA" id="ARBA00022692"/>
    </source>
</evidence>
<organism evidence="7 8">
    <name type="scientific">Streptomonospora alba</name>
    <dbReference type="NCBI Taxonomy" id="183763"/>
    <lineage>
        <taxon>Bacteria</taxon>
        <taxon>Bacillati</taxon>
        <taxon>Actinomycetota</taxon>
        <taxon>Actinomycetes</taxon>
        <taxon>Streptosporangiales</taxon>
        <taxon>Nocardiopsidaceae</taxon>
        <taxon>Streptomonospora</taxon>
    </lineage>
</organism>
<dbReference type="Proteomes" id="UP000031675">
    <property type="component" value="Unassembled WGS sequence"/>
</dbReference>
<name>A0A0C2FBX6_9ACTN</name>
<keyword evidence="3 6" id="KW-1133">Transmembrane helix</keyword>
<feature type="transmembrane region" description="Helical" evidence="6">
    <location>
        <begin position="231"/>
        <end position="250"/>
    </location>
</feature>
<keyword evidence="8" id="KW-1185">Reference proteome</keyword>
<reference evidence="8" key="1">
    <citation type="journal article" date="2015" name="Chem. Biol.">
        <title>Structure, bioactivity, and resistance mechanism of streptomonomicin, an unusual lasso Peptide from an understudied halophilic actinomycete.</title>
        <authorList>
            <person name="Metelev M."/>
            <person name="Tietz J.I."/>
            <person name="Melby J.O."/>
            <person name="Blair P.M."/>
            <person name="Zhu L."/>
            <person name="Livnat I."/>
            <person name="Severinov K."/>
            <person name="Mitchell D.A."/>
        </authorList>
    </citation>
    <scope>NUCLEOTIDE SEQUENCE [LARGE SCALE GENOMIC DNA]</scope>
    <source>
        <strain evidence="8">YIM 90003</strain>
    </source>
</reference>
<feature type="transmembrane region" description="Helical" evidence="6">
    <location>
        <begin position="287"/>
        <end position="312"/>
    </location>
</feature>